<dbReference type="SUPFAM" id="SSF52949">
    <property type="entry name" value="Macro domain-like"/>
    <property type="match status" value="1"/>
</dbReference>
<evidence type="ECO:0000256" key="1">
    <source>
        <dbReference type="ARBA" id="ARBA00022723"/>
    </source>
</evidence>
<feature type="region of interest" description="Disordered" evidence="5">
    <location>
        <begin position="152"/>
        <end position="172"/>
    </location>
</feature>
<dbReference type="SUPFAM" id="SSF57850">
    <property type="entry name" value="RING/U-box"/>
    <property type="match status" value="1"/>
</dbReference>
<feature type="non-terminal residue" evidence="8">
    <location>
        <position position="1"/>
    </location>
</feature>
<organism evidence="8 10">
    <name type="scientific">Didymodactylos carnosus</name>
    <dbReference type="NCBI Taxonomy" id="1234261"/>
    <lineage>
        <taxon>Eukaryota</taxon>
        <taxon>Metazoa</taxon>
        <taxon>Spiralia</taxon>
        <taxon>Gnathifera</taxon>
        <taxon>Rotifera</taxon>
        <taxon>Eurotatoria</taxon>
        <taxon>Bdelloidea</taxon>
        <taxon>Philodinida</taxon>
        <taxon>Philodinidae</taxon>
        <taxon>Didymodactylos</taxon>
    </lineage>
</organism>
<feature type="region of interest" description="Disordered" evidence="5">
    <location>
        <begin position="234"/>
        <end position="258"/>
    </location>
</feature>
<evidence type="ECO:0000313" key="8">
    <source>
        <dbReference type="EMBL" id="CAF0972122.1"/>
    </source>
</evidence>
<evidence type="ECO:0000259" key="6">
    <source>
        <dbReference type="PROSITE" id="PS50089"/>
    </source>
</evidence>
<dbReference type="NCBIfam" id="TIGR02452">
    <property type="entry name" value="TIGR02452 family protein"/>
    <property type="match status" value="1"/>
</dbReference>
<evidence type="ECO:0000259" key="7">
    <source>
        <dbReference type="PROSITE" id="PS50199"/>
    </source>
</evidence>
<dbReference type="Proteomes" id="UP000681722">
    <property type="component" value="Unassembled WGS sequence"/>
</dbReference>
<dbReference type="SMART" id="SM00184">
    <property type="entry name" value="RING"/>
    <property type="match status" value="2"/>
</dbReference>
<dbReference type="InterPro" id="IPR019261">
    <property type="entry name" value="PARG_cat_microbial"/>
</dbReference>
<dbReference type="PANTHER" id="PTHR35596:SF1">
    <property type="entry name" value="MICROBIAL-TYPE PARG CATALYTIC DOMAIN-CONTAINING PROTEIN"/>
    <property type="match status" value="1"/>
</dbReference>
<dbReference type="GO" id="GO:0008270">
    <property type="term" value="F:zinc ion binding"/>
    <property type="evidence" value="ECO:0007669"/>
    <property type="project" value="UniProtKB-KW"/>
</dbReference>
<dbReference type="InterPro" id="IPR001876">
    <property type="entry name" value="Znf_RanBP2"/>
</dbReference>
<dbReference type="PROSITE" id="PS50089">
    <property type="entry name" value="ZF_RING_2"/>
    <property type="match status" value="1"/>
</dbReference>
<feature type="compositionally biased region" description="Basic and acidic residues" evidence="5">
    <location>
        <begin position="244"/>
        <end position="257"/>
    </location>
</feature>
<dbReference type="InterPro" id="IPR012664">
    <property type="entry name" value="CHP02452"/>
</dbReference>
<evidence type="ECO:0000256" key="4">
    <source>
        <dbReference type="PROSITE-ProRule" id="PRU00322"/>
    </source>
</evidence>
<protein>
    <submittedName>
        <fullName evidence="8">Uncharacterized protein</fullName>
    </submittedName>
</protein>
<dbReference type="PROSITE" id="PS50199">
    <property type="entry name" value="ZF_RANBP2_2"/>
    <property type="match status" value="1"/>
</dbReference>
<name>A0A814EP85_9BILA</name>
<dbReference type="Pfam" id="PF10021">
    <property type="entry name" value="PARG_cat_microb"/>
    <property type="match status" value="1"/>
</dbReference>
<dbReference type="Proteomes" id="UP000663829">
    <property type="component" value="Unassembled WGS sequence"/>
</dbReference>
<proteinExistence type="predicted"/>
<evidence type="ECO:0000256" key="3">
    <source>
        <dbReference type="ARBA" id="ARBA00022833"/>
    </source>
</evidence>
<accession>A0A814EP85</accession>
<feature type="compositionally biased region" description="Low complexity" evidence="5">
    <location>
        <begin position="1869"/>
        <end position="1879"/>
    </location>
</feature>
<evidence type="ECO:0000256" key="2">
    <source>
        <dbReference type="ARBA" id="ARBA00022771"/>
    </source>
</evidence>
<keyword evidence="1" id="KW-0479">Metal-binding</keyword>
<feature type="region of interest" description="Disordered" evidence="5">
    <location>
        <begin position="1863"/>
        <end position="1904"/>
    </location>
</feature>
<dbReference type="InterPro" id="IPR001841">
    <property type="entry name" value="Znf_RING"/>
</dbReference>
<keyword evidence="10" id="KW-1185">Reference proteome</keyword>
<feature type="region of interest" description="Disordered" evidence="5">
    <location>
        <begin position="2013"/>
        <end position="2042"/>
    </location>
</feature>
<keyword evidence="2 4" id="KW-0863">Zinc-finger</keyword>
<reference evidence="8" key="1">
    <citation type="submission" date="2021-02" db="EMBL/GenBank/DDBJ databases">
        <authorList>
            <person name="Nowell W R."/>
        </authorList>
    </citation>
    <scope>NUCLEOTIDE SEQUENCE</scope>
</reference>
<feature type="compositionally biased region" description="Polar residues" evidence="5">
    <location>
        <begin position="152"/>
        <end position="162"/>
    </location>
</feature>
<dbReference type="PROSITE" id="PS01358">
    <property type="entry name" value="ZF_RANBP2_1"/>
    <property type="match status" value="1"/>
</dbReference>
<evidence type="ECO:0000313" key="10">
    <source>
        <dbReference type="Proteomes" id="UP000663829"/>
    </source>
</evidence>
<dbReference type="Gene3D" id="3.40.220.10">
    <property type="entry name" value="Leucine Aminopeptidase, subunit E, domain 1"/>
    <property type="match status" value="1"/>
</dbReference>
<feature type="domain" description="RING-type" evidence="6">
    <location>
        <begin position="91"/>
        <end position="134"/>
    </location>
</feature>
<sequence>MTYCPSCGTESAVSKALDKVKIKREILCSMCKNPLDPKDNLISTKYGHTYHRMCVQGHSSTKQSTNCRVCDEELALDEVLKRNERTIEAQCAVCEKPLDSKVDSATLMCGYNCHRSCAEHPLNSRHRSNCSICQKSLTYHEVLDQDNRLTNSARAEQQSPDQIESEKNTGKSVSTIITTPLEAPNMNDKQKNYWKCQTCLNENEESLKRCETCGQPQHKLTTPDASLEMKYKQLEPSPSDQDNDIDRPPKPMPRDIEDNIQLERTIRQRLSVVLKVEPVDVKCYSNFGFGYVCVKNNQIKEHLVNVVDKMAYDSRQETVVISFKDSVEFVSYIVFDKGNENEDINFPKSDEIVRRWIANYNGEMPLDCDQLNIQYPNIYRIVSKSLDELLRVASRPELLIKNQQARVYPCADCSYFENLPTSTAENQLQELICSAIELKKCSLSSLYIQFNKQMNSVCILATDKARKWAKIDSICIGDETISKKKSLSYHLLLCPVRQRDDADAIIRHEIFAGKANIFKHSGQNLILKICDKKVYDKCLDYKILNIGKGTTVSMMVYTGTLTLDTNEIDVDTWYGEEMLRYAPNIIPFIQNPDHTIFRLKWNAQVWLEQFERIDVLQKEGSRNKHNEQKCDHGWSNEMRHLLRVTVMLNTLAAIRKKCYTVGNDKIRLNLNNKLRTIVYDHKSKLQYGGPMPVQRTPYQTTEVKVVNDDCLVVYEYLVNQGRKPLLLNMASATSPGGGYRKGDGAQEENLFRRSDYFRSLDIDLDEFEQPSERFHCTSTCKLESIANARSMYPMGEYGAVYTSGLTVFRQTEKKGYEFMKKPLTDVCSLAMAAYRHPPLDGNMLSPKYAVGMRKKIENVFAIAYHHNHDSLVLSAIGCGAFKNPPDHVAKIFRSIIEQYAGFFHLIVFAIIDDHNAGQESNPKGNLLPFQREFEHLSFKAIQPINQANTMFGPYRFLLNGSTVSDVSIYDLTPCNFAAKCRDLHDSKHTRQYSHPPLCVEACVTSACSQMNNIVHMNSFIHGNICPHGSQCQDINDKKHAREFEHPSDCPNGSACQNTTDDHERIYRHLPLCKDGYQCDDYRKRIRIHCDAYRHCKPDCQYGRYCAYFHNEQHIEEYQHPFPSPCPWTPYHCALYDEFTKASDTKIVSRQVLEHCTNFAHVCQFGRNCLKESSSHLNTTIHVSRCVCSQGKECMKLNQEDHLNSFTHPNIQDIRYLCKNDPTSQKCNNVEHQIQYRHEVAWENSSVVPWHDLNRNINFFENQRQTILRLLDYIKRDQWQRSTTNALREETLDWIRTVQPIHRCRSEVFELFLLHEHVMSERYMEYLKEPKIVADCILQHNRIKSIHNLRRDPCVNHARNYIERLIIDIYHKNEFLKNDSADSNDEHSSRNNDDVIQQEEDFLSKYISRDDMDLINQITKQITQASIKLHTNSVSTSQPSDKKLKINKYVLSVLGPYVGGNCGDIVIVFKREILHHPDANFSIQTAASYLSGRCYKYRPWLGTDSGSEAERIKLFNETKLHASIPGYDQAVAIELIAFTSSKTDKRMMDIDIDLILHRLLNHSQDTIEARLPHLIPLDSIDHIYMIQNIYDSFDARIANRIQTIFRKRLTILPSKSDEEYNRAINDVWIQKFDKRTIQSIAKPIQGFAITLPSTNFTDNLVLPLTISQAYTNYRVQHSKASTYMTIYIYWQALNGDMMLTLSNEQIQSSESQSKIRCLICYISEKPTVNNTQYNESPSYLSLGQPSQHQTFINQNRYAVKSTSFYLGCNLDDYMTFCLEIQPSSGKVKLSHVNSNSIYNHQVISYQFDRSEIDLAKLEFIHVSAGTHVVSIRNFFVTFEKQNDLHPPIDIKVDPNSSAKKVSFDNVQVHRGSGSPRRSSPLVADDHAKQSSDIRGPVKSKAMDDYSAGKKKASLTPCLYGINCLIQFSDDGPIHNSKYSHPCRFAELCRDLICQPHLTHEPRQAAICASDQKCKLLNNPYHRAQYRHSNLPCFLIPCRYQLKCKDDSPKHRIKYSHGEKVLEPVEKRSSRESSKASSEYDERDQRIPCRWGTACCNVTDSEHRAKYSHHS</sequence>
<dbReference type="InterPro" id="IPR013083">
    <property type="entry name" value="Znf_RING/FYVE/PHD"/>
</dbReference>
<keyword evidence="3" id="KW-0862">Zinc</keyword>
<gene>
    <name evidence="8" type="ORF">GPM918_LOCUS12294</name>
    <name evidence="9" type="ORF">SRO942_LOCUS12295</name>
</gene>
<evidence type="ECO:0000256" key="5">
    <source>
        <dbReference type="SAM" id="MobiDB-lite"/>
    </source>
</evidence>
<dbReference type="Gene3D" id="3.30.40.10">
    <property type="entry name" value="Zinc/RING finger domain, C3HC4 (zinc finger)"/>
    <property type="match status" value="1"/>
</dbReference>
<dbReference type="EMBL" id="CAJOBC010002670">
    <property type="protein sequence ID" value="CAF3745125.1"/>
    <property type="molecule type" value="Genomic_DNA"/>
</dbReference>
<feature type="domain" description="RanBP2-type" evidence="7">
    <location>
        <begin position="190"/>
        <end position="219"/>
    </location>
</feature>
<evidence type="ECO:0000313" key="9">
    <source>
        <dbReference type="EMBL" id="CAF3745125.1"/>
    </source>
</evidence>
<dbReference type="EMBL" id="CAJNOQ010002670">
    <property type="protein sequence ID" value="CAF0972122.1"/>
    <property type="molecule type" value="Genomic_DNA"/>
</dbReference>
<dbReference type="InterPro" id="IPR043472">
    <property type="entry name" value="Macro_dom-like"/>
</dbReference>
<dbReference type="PANTHER" id="PTHR35596">
    <property type="entry name" value="DUF2263 DOMAIN-CONTAINING PROTEIN"/>
    <property type="match status" value="1"/>
</dbReference>
<dbReference type="OrthoDB" id="9985428at2759"/>
<comment type="caution">
    <text evidence="8">The sequence shown here is derived from an EMBL/GenBank/DDBJ whole genome shotgun (WGS) entry which is preliminary data.</text>
</comment>